<dbReference type="SUPFAM" id="SSF48317">
    <property type="entry name" value="Acid phosphatase/Vanadium-dependent haloperoxidase"/>
    <property type="match status" value="1"/>
</dbReference>
<feature type="transmembrane region" description="Helical" evidence="1">
    <location>
        <begin position="222"/>
        <end position="241"/>
    </location>
</feature>
<feature type="transmembrane region" description="Helical" evidence="1">
    <location>
        <begin position="138"/>
        <end position="159"/>
    </location>
</feature>
<dbReference type="EMBL" id="CP014580">
    <property type="protein sequence ID" value="ANB77794.1"/>
    <property type="molecule type" value="Genomic_DNA"/>
</dbReference>
<dbReference type="KEGG" id="buz:AYM40_36140"/>
<accession>A0A160FWY6</accession>
<dbReference type="SMART" id="SM00014">
    <property type="entry name" value="acidPPc"/>
    <property type="match status" value="1"/>
</dbReference>
<name>A0A160FWY6_9BURK</name>
<keyword evidence="4" id="KW-1185">Reference proteome</keyword>
<feature type="domain" description="Phosphatidic acid phosphatase type 2/haloperoxidase" evidence="2">
    <location>
        <begin position="97"/>
        <end position="207"/>
    </location>
</feature>
<proteinExistence type="predicted"/>
<dbReference type="PANTHER" id="PTHR14969">
    <property type="entry name" value="SPHINGOSINE-1-PHOSPHATE PHOSPHOHYDROLASE"/>
    <property type="match status" value="1"/>
</dbReference>
<geneLocation type="plasmid" evidence="4">
    <name>polga1</name>
</geneLocation>
<organism evidence="3 4">
    <name type="scientific">Paraburkholderia phytofirmans OLGA172</name>
    <dbReference type="NCBI Taxonomy" id="1417228"/>
    <lineage>
        <taxon>Bacteria</taxon>
        <taxon>Pseudomonadati</taxon>
        <taxon>Pseudomonadota</taxon>
        <taxon>Betaproteobacteria</taxon>
        <taxon>Burkholderiales</taxon>
        <taxon>Burkholderiaceae</taxon>
        <taxon>Paraburkholderia</taxon>
    </lineage>
</organism>
<feature type="transmembrane region" description="Helical" evidence="1">
    <location>
        <begin position="71"/>
        <end position="90"/>
    </location>
</feature>
<dbReference type="OrthoDB" id="9780918at2"/>
<dbReference type="InterPro" id="IPR036938">
    <property type="entry name" value="PAP2/HPO_sf"/>
</dbReference>
<dbReference type="Gene3D" id="1.20.144.10">
    <property type="entry name" value="Phosphatidic acid phosphatase type 2/haloperoxidase"/>
    <property type="match status" value="1"/>
</dbReference>
<feature type="transmembrane region" description="Helical" evidence="1">
    <location>
        <begin position="192"/>
        <end position="210"/>
    </location>
</feature>
<dbReference type="Proteomes" id="UP000076852">
    <property type="component" value="Plasmid pOLGA1"/>
</dbReference>
<dbReference type="InterPro" id="IPR000326">
    <property type="entry name" value="PAP2/HPO"/>
</dbReference>
<dbReference type="AlphaFoldDB" id="A0A160FWY6"/>
<protein>
    <submittedName>
        <fullName evidence="3">Phospholipid phosphatase</fullName>
    </submittedName>
</protein>
<gene>
    <name evidence="3" type="ORF">AYM40_36140</name>
</gene>
<keyword evidence="3" id="KW-0614">Plasmid</keyword>
<feature type="transmembrane region" description="Helical" evidence="1">
    <location>
        <begin position="97"/>
        <end position="118"/>
    </location>
</feature>
<evidence type="ECO:0000256" key="1">
    <source>
        <dbReference type="SAM" id="Phobius"/>
    </source>
</evidence>
<evidence type="ECO:0000313" key="3">
    <source>
        <dbReference type="EMBL" id="ANB77794.1"/>
    </source>
</evidence>
<evidence type="ECO:0000313" key="4">
    <source>
        <dbReference type="Proteomes" id="UP000076852"/>
    </source>
</evidence>
<dbReference type="Pfam" id="PF01569">
    <property type="entry name" value="PAP2"/>
    <property type="match status" value="1"/>
</dbReference>
<dbReference type="PANTHER" id="PTHR14969:SF13">
    <property type="entry name" value="AT30094P"/>
    <property type="match status" value="1"/>
</dbReference>
<dbReference type="CDD" id="cd03392">
    <property type="entry name" value="PAP2_like_2"/>
    <property type="match status" value="1"/>
</dbReference>
<feature type="transmembrane region" description="Helical" evidence="1">
    <location>
        <begin position="166"/>
        <end position="186"/>
    </location>
</feature>
<feature type="transmembrane region" description="Helical" evidence="1">
    <location>
        <begin position="12"/>
        <end position="33"/>
    </location>
</feature>
<dbReference type="RefSeq" id="WP_063500979.1">
    <property type="nucleotide sequence ID" value="NZ_CP014580.1"/>
</dbReference>
<reference evidence="3 4" key="1">
    <citation type="journal article" date="2016" name="Gene">
        <title>PacBio SMRT assembly of a complex multi-replicon genome reveals chlorocatechol degradative operon in a region of genome plasticity.</title>
        <authorList>
            <person name="Ricker N."/>
            <person name="Shen S.Y."/>
            <person name="Goordial J."/>
            <person name="Jin S."/>
            <person name="Fulthorpe R.R."/>
        </authorList>
    </citation>
    <scope>NUCLEOTIDE SEQUENCE [LARGE SCALE GENOMIC DNA]</scope>
    <source>
        <strain evidence="3 4">OLGA172</strain>
        <plasmid evidence="4">polga1</plasmid>
    </source>
</reference>
<keyword evidence="1" id="KW-0812">Transmembrane</keyword>
<keyword evidence="1" id="KW-1133">Transmembrane helix</keyword>
<keyword evidence="1" id="KW-0472">Membrane</keyword>
<sequence length="253" mass="27657">MNWRLLFKRIGIRNLLVAGVLAVGGTWLFLGVLEDVVSGDPLVAVDVRIHAALQSIRFPLLDSLMVAASELGDAAVTIPVILVVLAWFVGQRRLRSAAYWILTVLFAQVFVVTLKFAMRRARPSSMYEGIQGFSFPSNHATLSVVTYGFLAFFVARAWGSAARLRIATVTALFILLISFSRLYLGVHWFSDVLAGISFGVAWIAMAAVLHRVGDENGRCSSSLGVASFVTFVISATVHIIMQHGVNMALYVPR</sequence>
<evidence type="ECO:0000259" key="2">
    <source>
        <dbReference type="SMART" id="SM00014"/>
    </source>
</evidence>